<evidence type="ECO:0000259" key="5">
    <source>
        <dbReference type="PROSITE" id="PS51930"/>
    </source>
</evidence>
<keyword evidence="7" id="KW-1185">Reference proteome</keyword>
<proteinExistence type="inferred from homology"/>
<gene>
    <name evidence="6" type="ORF">CBF31_01910</name>
</gene>
<dbReference type="Pfam" id="PF00936">
    <property type="entry name" value="BMC"/>
    <property type="match status" value="1"/>
</dbReference>
<dbReference type="SUPFAM" id="SSF143414">
    <property type="entry name" value="CcmK-like"/>
    <property type="match status" value="1"/>
</dbReference>
<dbReference type="InterPro" id="IPR037233">
    <property type="entry name" value="CcmK-like_sf"/>
</dbReference>
<evidence type="ECO:0000313" key="7">
    <source>
        <dbReference type="Proteomes" id="UP000287101"/>
    </source>
</evidence>
<dbReference type="SMART" id="SM00877">
    <property type="entry name" value="BMC"/>
    <property type="match status" value="1"/>
</dbReference>
<dbReference type="CDD" id="cd07045">
    <property type="entry name" value="BMC_CcmK_like"/>
    <property type="match status" value="1"/>
</dbReference>
<dbReference type="InterPro" id="IPR050575">
    <property type="entry name" value="BMC_shell"/>
</dbReference>
<dbReference type="PANTHER" id="PTHR33941">
    <property type="entry name" value="PROPANEDIOL UTILIZATION PROTEIN PDUA"/>
    <property type="match status" value="1"/>
</dbReference>
<dbReference type="AlphaFoldDB" id="A0A430ADK2"/>
<protein>
    <recommendedName>
        <fullName evidence="5">BMC domain-containing protein</fullName>
    </recommendedName>
</protein>
<reference evidence="6 7" key="1">
    <citation type="submission" date="2017-05" db="EMBL/GenBank/DDBJ databases">
        <title>Vagococcus spp. assemblies.</title>
        <authorList>
            <person name="Gulvik C.A."/>
        </authorList>
    </citation>
    <scope>NUCLEOTIDE SEQUENCE [LARGE SCALE GENOMIC DNA]</scope>
    <source>
        <strain evidence="6 7">CCUG 41755</strain>
    </source>
</reference>
<dbReference type="PANTHER" id="PTHR33941:SF11">
    <property type="entry name" value="BACTERIAL MICROCOMPARTMENT SHELL PROTEIN PDUJ"/>
    <property type="match status" value="1"/>
</dbReference>
<evidence type="ECO:0000256" key="2">
    <source>
        <dbReference type="ARBA" id="ARBA00024446"/>
    </source>
</evidence>
<keyword evidence="2" id="KW-1283">Bacterial microcompartment</keyword>
<dbReference type="InterPro" id="IPR044872">
    <property type="entry name" value="CcmK/CsoS1_BMC"/>
</dbReference>
<comment type="caution">
    <text evidence="6">The sequence shown here is derived from an EMBL/GenBank/DDBJ whole genome shotgun (WGS) entry which is preliminary data.</text>
</comment>
<feature type="domain" description="BMC" evidence="5">
    <location>
        <begin position="3"/>
        <end position="87"/>
    </location>
</feature>
<feature type="compositionally biased region" description="Basic residues" evidence="4">
    <location>
        <begin position="149"/>
        <end position="166"/>
    </location>
</feature>
<feature type="region of interest" description="Disordered" evidence="4">
    <location>
        <begin position="92"/>
        <end position="166"/>
    </location>
</feature>
<evidence type="ECO:0000313" key="6">
    <source>
        <dbReference type="EMBL" id="RSU05273.1"/>
    </source>
</evidence>
<evidence type="ECO:0000256" key="4">
    <source>
        <dbReference type="SAM" id="MobiDB-lite"/>
    </source>
</evidence>
<dbReference type="InterPro" id="IPR000249">
    <property type="entry name" value="BMC_dom"/>
</dbReference>
<comment type="subcellular location">
    <subcellularLocation>
        <location evidence="1">Bacterial microcompartment</location>
    </subcellularLocation>
</comment>
<comment type="similarity">
    <text evidence="3">Belongs to the bacterial microcompartments protein family.</text>
</comment>
<dbReference type="Gene3D" id="3.30.70.1710">
    <property type="match status" value="1"/>
</dbReference>
<dbReference type="OrthoDB" id="9812608at2"/>
<name>A0A430ADK2_9ENTE</name>
<dbReference type="GO" id="GO:0031469">
    <property type="term" value="C:bacterial microcompartment"/>
    <property type="evidence" value="ECO:0007669"/>
    <property type="project" value="UniProtKB-SubCell"/>
</dbReference>
<sequence length="166" mass="17585">MQALGLIEVNGFLGAVAAADAALKTADVKLISAEKISGGITTIQLSGNVSAVQVAVETGTRVANDLTCLRSSHVIPRLADEAAEMVLSSLNKEEPKVEAKPVKTEEQVELLPVEEAKPETPNNSTSAKKETVQESTKPASMKKETVKKQSTKKASKTSSTKNKKKK</sequence>
<accession>A0A430ADK2</accession>
<dbReference type="PROSITE" id="PS51930">
    <property type="entry name" value="BMC_2"/>
    <property type="match status" value="1"/>
</dbReference>
<feature type="compositionally biased region" description="Basic and acidic residues" evidence="4">
    <location>
        <begin position="92"/>
        <end position="106"/>
    </location>
</feature>
<evidence type="ECO:0000256" key="1">
    <source>
        <dbReference type="ARBA" id="ARBA00024322"/>
    </source>
</evidence>
<dbReference type="Proteomes" id="UP000287101">
    <property type="component" value="Unassembled WGS sequence"/>
</dbReference>
<evidence type="ECO:0000256" key="3">
    <source>
        <dbReference type="PROSITE-ProRule" id="PRU01278"/>
    </source>
</evidence>
<dbReference type="EMBL" id="NGJY01000001">
    <property type="protein sequence ID" value="RSU05273.1"/>
    <property type="molecule type" value="Genomic_DNA"/>
</dbReference>
<organism evidence="6 7">
    <name type="scientific">Vagococcus fessus</name>
    <dbReference type="NCBI Taxonomy" id="120370"/>
    <lineage>
        <taxon>Bacteria</taxon>
        <taxon>Bacillati</taxon>
        <taxon>Bacillota</taxon>
        <taxon>Bacilli</taxon>
        <taxon>Lactobacillales</taxon>
        <taxon>Enterococcaceae</taxon>
        <taxon>Vagococcus</taxon>
    </lineage>
</organism>